<comment type="function">
    <text evidence="2 3">Might take part in the signal recognition particle (SRP) pathway. This is inferred from the conservation of its genetic proximity to ftsY/ffh. May be a regulatory protein.</text>
</comment>
<dbReference type="Gene3D" id="1.10.10.10">
    <property type="entry name" value="Winged helix-like DNA-binding domain superfamily/Winged helix DNA-binding domain"/>
    <property type="match status" value="1"/>
</dbReference>
<dbReference type="InterPro" id="IPR054831">
    <property type="entry name" value="UPF0122_fam_protein"/>
</dbReference>
<evidence type="ECO:0000256" key="3">
    <source>
        <dbReference type="HAMAP-Rule" id="MF_00245"/>
    </source>
</evidence>
<dbReference type="InterPro" id="IPR036388">
    <property type="entry name" value="WH-like_DNA-bd_sf"/>
</dbReference>
<dbReference type="PANTHER" id="PTHR40083">
    <property type="entry name" value="UPF0122 PROTEIN CBO2450/CLC_2298"/>
    <property type="match status" value="1"/>
</dbReference>
<evidence type="ECO:0000256" key="1">
    <source>
        <dbReference type="ARBA" id="ARBA00008720"/>
    </source>
</evidence>
<dbReference type="InterPro" id="IPR007394">
    <property type="entry name" value="UPF0122"/>
</dbReference>
<evidence type="ECO:0000256" key="2">
    <source>
        <dbReference type="ARBA" id="ARBA00024764"/>
    </source>
</evidence>
<comment type="similarity">
    <text evidence="1 3">Belongs to the UPF0122 family.</text>
</comment>
<gene>
    <name evidence="4" type="ORF">SAMN02194393_04638</name>
</gene>
<dbReference type="HAMAP" id="MF_00245">
    <property type="entry name" value="UPF0122"/>
    <property type="match status" value="1"/>
</dbReference>
<organism evidence="4 5">
    <name type="scientific">Maledivibacter halophilus</name>
    <dbReference type="NCBI Taxonomy" id="36842"/>
    <lineage>
        <taxon>Bacteria</taxon>
        <taxon>Bacillati</taxon>
        <taxon>Bacillota</taxon>
        <taxon>Clostridia</taxon>
        <taxon>Peptostreptococcales</taxon>
        <taxon>Caminicellaceae</taxon>
        <taxon>Maledivibacter</taxon>
    </lineage>
</organism>
<dbReference type="Proteomes" id="UP000190285">
    <property type="component" value="Unassembled WGS sequence"/>
</dbReference>
<dbReference type="PANTHER" id="PTHR40083:SF1">
    <property type="entry name" value="UPF0122 PROTEIN YLXM"/>
    <property type="match status" value="1"/>
</dbReference>
<dbReference type="EMBL" id="FUZT01000015">
    <property type="protein sequence ID" value="SKC87105.1"/>
    <property type="molecule type" value="Genomic_DNA"/>
</dbReference>
<evidence type="ECO:0000313" key="5">
    <source>
        <dbReference type="Proteomes" id="UP000190285"/>
    </source>
</evidence>
<accession>A0A1T5MG04</accession>
<dbReference type="OrthoDB" id="6392at2"/>
<dbReference type="InterPro" id="IPR013324">
    <property type="entry name" value="RNA_pol_sigma_r3/r4-like"/>
</dbReference>
<dbReference type="AlphaFoldDB" id="A0A1T5MG04"/>
<dbReference type="RefSeq" id="WP_079495062.1">
    <property type="nucleotide sequence ID" value="NZ_FUZT01000015.1"/>
</dbReference>
<name>A0A1T5MG04_9FIRM</name>
<dbReference type="Pfam" id="PF04297">
    <property type="entry name" value="UPF0122"/>
    <property type="match status" value="1"/>
</dbReference>
<dbReference type="STRING" id="36842.SAMN02194393_04638"/>
<dbReference type="NCBIfam" id="NF045758">
    <property type="entry name" value="YlxM"/>
    <property type="match status" value="1"/>
</dbReference>
<protein>
    <recommendedName>
        <fullName evidence="3">UPF0122 protein SAMN02194393_04638</fullName>
    </recommendedName>
</protein>
<sequence>MIEKKIRLGNLYAFYGKLLTEKQQDILNLYCIHDFSLGEISENLGISRQAVYDAIKRSWKILQDYEDKLGLLNKFLKTRGKVNKLLKSIDEFSLDLSSDCDKKYILNRIDVFKRLLLEILDEGL</sequence>
<proteinExistence type="inferred from homology"/>
<dbReference type="SUPFAM" id="SSF88659">
    <property type="entry name" value="Sigma3 and sigma4 domains of RNA polymerase sigma factors"/>
    <property type="match status" value="1"/>
</dbReference>
<evidence type="ECO:0000313" key="4">
    <source>
        <dbReference type="EMBL" id="SKC87105.1"/>
    </source>
</evidence>
<reference evidence="4 5" key="1">
    <citation type="submission" date="2017-02" db="EMBL/GenBank/DDBJ databases">
        <authorList>
            <person name="Peterson S.W."/>
        </authorList>
    </citation>
    <scope>NUCLEOTIDE SEQUENCE [LARGE SCALE GENOMIC DNA]</scope>
    <source>
        <strain evidence="4 5">M1</strain>
    </source>
</reference>
<keyword evidence="5" id="KW-1185">Reference proteome</keyword>